<protein>
    <submittedName>
        <fullName evidence="2">Uncharacterized protein</fullName>
    </submittedName>
</protein>
<gene>
    <name evidence="2" type="ORF">METZ01_LOCUS461776</name>
</gene>
<keyword evidence="1" id="KW-1133">Transmembrane helix</keyword>
<sequence>MSRPQSIIIFVIVIIIAFTIFPHLVTIFAPAYTTIIITAISTNLPLIAVLVDIPLVNHTTGPALKVRVVIQADPITA</sequence>
<name>A0A383AMG0_9ZZZZ</name>
<evidence type="ECO:0000313" key="2">
    <source>
        <dbReference type="EMBL" id="SVE08922.1"/>
    </source>
</evidence>
<reference evidence="2" key="1">
    <citation type="submission" date="2018-05" db="EMBL/GenBank/DDBJ databases">
        <authorList>
            <person name="Lanie J.A."/>
            <person name="Ng W.-L."/>
            <person name="Kazmierczak K.M."/>
            <person name="Andrzejewski T.M."/>
            <person name="Davidsen T.M."/>
            <person name="Wayne K.J."/>
            <person name="Tettelin H."/>
            <person name="Glass J.I."/>
            <person name="Rusch D."/>
            <person name="Podicherti R."/>
            <person name="Tsui H.-C.T."/>
            <person name="Winkler M.E."/>
        </authorList>
    </citation>
    <scope>NUCLEOTIDE SEQUENCE</scope>
</reference>
<keyword evidence="1" id="KW-0812">Transmembrane</keyword>
<feature type="transmembrane region" description="Helical" evidence="1">
    <location>
        <begin position="7"/>
        <end position="29"/>
    </location>
</feature>
<dbReference type="EMBL" id="UINC01193347">
    <property type="protein sequence ID" value="SVE08922.1"/>
    <property type="molecule type" value="Genomic_DNA"/>
</dbReference>
<evidence type="ECO:0000256" key="1">
    <source>
        <dbReference type="SAM" id="Phobius"/>
    </source>
</evidence>
<feature type="transmembrane region" description="Helical" evidence="1">
    <location>
        <begin position="35"/>
        <end position="57"/>
    </location>
</feature>
<organism evidence="2">
    <name type="scientific">marine metagenome</name>
    <dbReference type="NCBI Taxonomy" id="408172"/>
    <lineage>
        <taxon>unclassified sequences</taxon>
        <taxon>metagenomes</taxon>
        <taxon>ecological metagenomes</taxon>
    </lineage>
</organism>
<keyword evidence="1" id="KW-0472">Membrane</keyword>
<proteinExistence type="predicted"/>
<dbReference type="AlphaFoldDB" id="A0A383AMG0"/>
<accession>A0A383AMG0</accession>